<organism evidence="1 2">
    <name type="scientific">Diaporthe vaccinii</name>
    <dbReference type="NCBI Taxonomy" id="105482"/>
    <lineage>
        <taxon>Eukaryota</taxon>
        <taxon>Fungi</taxon>
        <taxon>Dikarya</taxon>
        <taxon>Ascomycota</taxon>
        <taxon>Pezizomycotina</taxon>
        <taxon>Sordariomycetes</taxon>
        <taxon>Sordariomycetidae</taxon>
        <taxon>Diaporthales</taxon>
        <taxon>Diaporthaceae</taxon>
        <taxon>Diaporthe</taxon>
        <taxon>Diaporthe eres species complex</taxon>
    </lineage>
</organism>
<comment type="caution">
    <text evidence="1">The sequence shown here is derived from an EMBL/GenBank/DDBJ whole genome shotgun (WGS) entry which is preliminary data.</text>
</comment>
<proteinExistence type="predicted"/>
<dbReference type="EMBL" id="JBAWTH010000119">
    <property type="protein sequence ID" value="KAL2276288.1"/>
    <property type="molecule type" value="Genomic_DNA"/>
</dbReference>
<keyword evidence="2" id="KW-1185">Reference proteome</keyword>
<sequence>MSTNSVLLYNENPSWHRSSNTPQHVLVVIGSGQSCLAFLLFPKPKSATQLFLTIHVVYARTGRCKLPLAPHHGSCYRRQVVSGRPKVGCWSKDRETGLVTNRRAGTTSLSLSPGLEQPTHRYWILSIT</sequence>
<dbReference type="Proteomes" id="UP001600888">
    <property type="component" value="Unassembled WGS sequence"/>
</dbReference>
<evidence type="ECO:0000313" key="2">
    <source>
        <dbReference type="Proteomes" id="UP001600888"/>
    </source>
</evidence>
<name>A0ABR4E1I8_9PEZI</name>
<accession>A0ABR4E1I8</accession>
<gene>
    <name evidence="1" type="ORF">FJTKL_01049</name>
</gene>
<evidence type="ECO:0000313" key="1">
    <source>
        <dbReference type="EMBL" id="KAL2276288.1"/>
    </source>
</evidence>
<reference evidence="1 2" key="1">
    <citation type="submission" date="2024-03" db="EMBL/GenBank/DDBJ databases">
        <title>A high-quality draft genome sequence of Diaporthe vaccinii, a causative agent of upright dieback and viscid rot disease in cranberry plants.</title>
        <authorList>
            <person name="Sarrasin M."/>
            <person name="Lang B.F."/>
            <person name="Burger G."/>
        </authorList>
    </citation>
    <scope>NUCLEOTIDE SEQUENCE [LARGE SCALE GENOMIC DNA]</scope>
    <source>
        <strain evidence="1 2">IS7</strain>
    </source>
</reference>
<protein>
    <submittedName>
        <fullName evidence="1">Uncharacterized protein</fullName>
    </submittedName>
</protein>